<comment type="caution">
    <text evidence="2">The sequence shown here is derived from an EMBL/GenBank/DDBJ whole genome shotgun (WGS) entry which is preliminary data.</text>
</comment>
<name>A0ABS4U134_9PSEU</name>
<dbReference type="EMBL" id="JAGINW010000001">
    <property type="protein sequence ID" value="MBP2330362.1"/>
    <property type="molecule type" value="Genomic_DNA"/>
</dbReference>
<dbReference type="InterPro" id="IPR041664">
    <property type="entry name" value="AAA_16"/>
</dbReference>
<evidence type="ECO:0000259" key="1">
    <source>
        <dbReference type="Pfam" id="PF13191"/>
    </source>
</evidence>
<dbReference type="Gene3D" id="1.25.40.10">
    <property type="entry name" value="Tetratricopeptide repeat domain"/>
    <property type="match status" value="1"/>
</dbReference>
<organism evidence="2 3">
    <name type="scientific">Kibdelosporangium banguiense</name>
    <dbReference type="NCBI Taxonomy" id="1365924"/>
    <lineage>
        <taxon>Bacteria</taxon>
        <taxon>Bacillati</taxon>
        <taxon>Actinomycetota</taxon>
        <taxon>Actinomycetes</taxon>
        <taxon>Pseudonocardiales</taxon>
        <taxon>Pseudonocardiaceae</taxon>
        <taxon>Kibdelosporangium</taxon>
    </lineage>
</organism>
<dbReference type="Gene3D" id="3.40.50.300">
    <property type="entry name" value="P-loop containing nucleotide triphosphate hydrolases"/>
    <property type="match status" value="1"/>
</dbReference>
<dbReference type="InterPro" id="IPR027417">
    <property type="entry name" value="P-loop_NTPase"/>
</dbReference>
<protein>
    <recommendedName>
        <fullName evidence="1">Orc1-like AAA ATPase domain-containing protein</fullName>
    </recommendedName>
</protein>
<evidence type="ECO:0000313" key="3">
    <source>
        <dbReference type="Proteomes" id="UP001519332"/>
    </source>
</evidence>
<dbReference type="SUPFAM" id="SSF48452">
    <property type="entry name" value="TPR-like"/>
    <property type="match status" value="1"/>
</dbReference>
<gene>
    <name evidence="2" type="ORF">JOF56_010747</name>
</gene>
<dbReference type="InterPro" id="IPR011990">
    <property type="entry name" value="TPR-like_helical_dom_sf"/>
</dbReference>
<feature type="domain" description="Orc1-like AAA ATPase" evidence="1">
    <location>
        <begin position="149"/>
        <end position="302"/>
    </location>
</feature>
<proteinExistence type="predicted"/>
<reference evidence="2 3" key="1">
    <citation type="submission" date="2021-03" db="EMBL/GenBank/DDBJ databases">
        <title>Sequencing the genomes of 1000 actinobacteria strains.</title>
        <authorList>
            <person name="Klenk H.-P."/>
        </authorList>
    </citation>
    <scope>NUCLEOTIDE SEQUENCE [LARGE SCALE GENOMIC DNA]</scope>
    <source>
        <strain evidence="2 3">DSM 46670</strain>
    </source>
</reference>
<dbReference type="RefSeq" id="WP_209646982.1">
    <property type="nucleotide sequence ID" value="NZ_JAGINW010000001.1"/>
</dbReference>
<accession>A0ABS4U134</accession>
<sequence length="1396" mass="154796">MTTSVAIDLDELRLRASLLSHYELSWLGVGDEGSALFAESTRVLVDGVRHWALDDSVRRSIAAQATFDELRTAWELLDHRPSDDRQQAIDHAISGGTIRLNDLTPAELRALAWLSRWLGHHLSTDGDIDRRLGLDSLLEPLRGLVGDHFIGRNDILARLDAHLADPGGRPLLIHGIGGIGKSSLLSRHIINRAIQVPVCYLNFDQTALDPSAPATVVSALARQLSLQIDNGRFDVLIREAGWRLRTGDKQFHTSSRSESRGATHGELLRLLDVAVWDTRILLVLDTFEEVQRQSREVQESFAQFVRDLARRLPKLSVVLAGRSPAANLGFDIVEVPLLEPLEATVLLRSLLPFDLPPDEAERVVEAVRPSPLCIRLAAGILRKQPAPTAFRDIAVRLGAIEGELYHRLLGYIDNPEVRRLAHPGLTLRRVTPELIQQVLARPCHVPVPDRAAAEALFDELAREAMLVDRTPHELVHRKDVRQMMLPRLTADAPETVASIHRRAVAYYRRQQGPTARTEELYHRMMLGQKRATLEKHWDPAALAGLTPSIDELPPAAKAYLAAKAPNLGVSDEDLAAADITDRREHILRRARKLFQDREFHPALREIEQHRAATGDQSPALADMSIQLLEAANEFEHALHEALTAREQAANSGSPQDFYTMTFHVIRLNDQLGELHTAQEEAVKALRTTDSAPPTTEFWLIRLRLLVYSLRLARVGIEPEPFSVDQLVAEAVQLYDKIGARAVRNVHGLVRDLAAEVGEHEPRIMIAALRHIGLDERDTPEVLNAFNHPVELAANALDGKFGDRVADLLEAGVHSPTGLETLAEIYRFDADDAIAGAPDAELKSTPEEVLSLVRQTKVRMEGDPFSTSLEIARALHLHRTGRIAEALELYDVMLSRPREVPSPRAEVARTILLYRGAAQLDDGNIEGAVEDFTSAAAGAEPEPRARAYAYLGQAARITGDLPSALTWYDRSEEVLRVAGSAVPPFLPHERAKAFLAAGLGQEAASEINRVLPDLRAARAGVDVALAEHELAVAEFLQNDLSQAEVHAVSARRRFARRTIEPWASIAALTSIRIRVAQIVAGTRPLRRTIQNNAMELADRLSELGLHDESAVARLLAARVAIRRQALAEAEALIDAVPRLDFRTPIDCRMLLRLCRAELADAREDPDAVLTEAQQGFAELTSHPDRLGTLDFPAGVAMYGLELAQLAVDVALQQNNKSLFEALERLKEPVYRYDPKYAHDEFTELRTLSALRQRNILEGWAVDELDRRLADVRPQGQQPLQIPSRTAVTSQLGHHRLFVSFGTSRDKLFATVLNGPTIIVRFDPVHEVRQAATSLMDDLTVQALLPLIDDYELVISPTSELESIAWDALLSLRGRAVSVTPTAGMWLRAKETQQHRDV</sequence>
<dbReference type="Pfam" id="PF13191">
    <property type="entry name" value="AAA_16"/>
    <property type="match status" value="1"/>
</dbReference>
<dbReference type="SUPFAM" id="SSF52540">
    <property type="entry name" value="P-loop containing nucleoside triphosphate hydrolases"/>
    <property type="match status" value="1"/>
</dbReference>
<dbReference type="Proteomes" id="UP001519332">
    <property type="component" value="Unassembled WGS sequence"/>
</dbReference>
<keyword evidence="3" id="KW-1185">Reference proteome</keyword>
<evidence type="ECO:0000313" key="2">
    <source>
        <dbReference type="EMBL" id="MBP2330362.1"/>
    </source>
</evidence>